<proteinExistence type="predicted"/>
<feature type="transmembrane region" description="Helical" evidence="1">
    <location>
        <begin position="277"/>
        <end position="299"/>
    </location>
</feature>
<feature type="transmembrane region" description="Helical" evidence="1">
    <location>
        <begin position="24"/>
        <end position="47"/>
    </location>
</feature>
<feature type="transmembrane region" description="Helical" evidence="1">
    <location>
        <begin position="375"/>
        <end position="396"/>
    </location>
</feature>
<dbReference type="STRING" id="161398.PP2015_4021"/>
<feature type="transmembrane region" description="Helical" evidence="1">
    <location>
        <begin position="184"/>
        <end position="206"/>
    </location>
</feature>
<dbReference type="PATRIC" id="fig|161398.10.peg.4124"/>
<keyword evidence="1" id="KW-0812">Transmembrane</keyword>
<dbReference type="Pfam" id="PF05940">
    <property type="entry name" value="NnrS"/>
    <property type="match status" value="1"/>
</dbReference>
<dbReference type="Proteomes" id="UP000061457">
    <property type="component" value="Chromosome II"/>
</dbReference>
<protein>
    <submittedName>
        <fullName evidence="2">Integral inner membrane permease</fullName>
    </submittedName>
</protein>
<feature type="transmembrane region" description="Helical" evidence="1">
    <location>
        <begin position="72"/>
        <end position="94"/>
    </location>
</feature>
<dbReference type="OrthoDB" id="9773188at2"/>
<name>A0A0S2K8E3_9GAMM</name>
<dbReference type="AlphaFoldDB" id="A0A0S2K8E3"/>
<feature type="transmembrane region" description="Helical" evidence="1">
    <location>
        <begin position="345"/>
        <end position="363"/>
    </location>
</feature>
<accession>A0A0S2K8E3</accession>
<evidence type="ECO:0000313" key="3">
    <source>
        <dbReference type="Proteomes" id="UP000061457"/>
    </source>
</evidence>
<evidence type="ECO:0000256" key="1">
    <source>
        <dbReference type="SAM" id="Phobius"/>
    </source>
</evidence>
<reference evidence="2 3" key="1">
    <citation type="submission" date="2015-11" db="EMBL/GenBank/DDBJ databases">
        <authorList>
            <person name="Zhang Y."/>
            <person name="Guo Z."/>
        </authorList>
    </citation>
    <scope>NUCLEOTIDE SEQUENCE [LARGE SCALE GENOMIC DNA]</scope>
    <source>
        <strain evidence="2 3">KCTC 12086</strain>
    </source>
</reference>
<sequence length="405" mass="45042">MRPINLTEPVPTEFKLSKPHQWPLFMLGFRPFFLLAGLWSVLAILLWQCILNGTLSWQAQIPATLWHAHEMIFGFASAVAIGFLLTAAQTWTGVPGLSGKGLITLSAIWVSCRIIFFFYADNQLLLLLGQIFFWLFAIAYLSHMLVSSASKHNYIMIVVLGLLTLFNSAFLMSTWLGEYSFARLFTQLAVLGFMLLIGLIGGRVIPFFTARGLNLDEQVKTPKLDKLLLLFSLLAMAGFASIKLFSLNTNAGLVLLPAATLHLTRAILWFDKGIFKVPLLWSLHLGYFLSALGILLLAFSYLTSNINPADALHLITIGGIGLLILAMMARVSLGHTGRALKPASMVAWAFAFIALSALVRSFMPIVYSPHLAWNISAYLWIVGFAIFLWFYTPILIKKRVDGRRG</sequence>
<feature type="transmembrane region" description="Helical" evidence="1">
    <location>
        <begin position="154"/>
        <end position="172"/>
    </location>
</feature>
<organism evidence="2 3">
    <name type="scientific">Pseudoalteromonas phenolica</name>
    <dbReference type="NCBI Taxonomy" id="161398"/>
    <lineage>
        <taxon>Bacteria</taxon>
        <taxon>Pseudomonadati</taxon>
        <taxon>Pseudomonadota</taxon>
        <taxon>Gammaproteobacteria</taxon>
        <taxon>Alteromonadales</taxon>
        <taxon>Pseudoalteromonadaceae</taxon>
        <taxon>Pseudoalteromonas</taxon>
    </lineage>
</organism>
<gene>
    <name evidence="2" type="ORF">PP2015_4021</name>
</gene>
<keyword evidence="1" id="KW-0472">Membrane</keyword>
<feature type="transmembrane region" description="Helical" evidence="1">
    <location>
        <begin position="125"/>
        <end position="142"/>
    </location>
</feature>
<evidence type="ECO:0000313" key="2">
    <source>
        <dbReference type="EMBL" id="ALO44489.1"/>
    </source>
</evidence>
<feature type="transmembrane region" description="Helical" evidence="1">
    <location>
        <begin position="101"/>
        <end position="119"/>
    </location>
</feature>
<dbReference type="InterPro" id="IPR010266">
    <property type="entry name" value="NnrS"/>
</dbReference>
<feature type="transmembrane region" description="Helical" evidence="1">
    <location>
        <begin position="251"/>
        <end position="270"/>
    </location>
</feature>
<feature type="transmembrane region" description="Helical" evidence="1">
    <location>
        <begin position="311"/>
        <end position="333"/>
    </location>
</feature>
<dbReference type="KEGG" id="pphe:PP2015_4021"/>
<feature type="transmembrane region" description="Helical" evidence="1">
    <location>
        <begin position="227"/>
        <end position="245"/>
    </location>
</feature>
<dbReference type="EMBL" id="CP013188">
    <property type="protein sequence ID" value="ALO44489.1"/>
    <property type="molecule type" value="Genomic_DNA"/>
</dbReference>
<dbReference type="RefSeq" id="WP_058032341.1">
    <property type="nucleotide sequence ID" value="NZ_CP013188.1"/>
</dbReference>
<keyword evidence="1" id="KW-1133">Transmembrane helix</keyword>
<keyword evidence="3" id="KW-1185">Reference proteome</keyword>